<keyword evidence="5 13" id="KW-1133">Transmembrane helix</keyword>
<dbReference type="PRINTS" id="PR00332">
    <property type="entry name" value="HISTRIAD"/>
</dbReference>
<keyword evidence="7 13" id="KW-0496">Mitochondrion</keyword>
<dbReference type="Pfam" id="PF01230">
    <property type="entry name" value="HIT"/>
    <property type="match status" value="1"/>
</dbReference>
<proteinExistence type="inferred from homology"/>
<feature type="compositionally biased region" description="Low complexity" evidence="15">
    <location>
        <begin position="35"/>
        <end position="51"/>
    </location>
</feature>
<feature type="active site" description="Tele-AMP-histidine intermediate" evidence="10">
    <location>
        <position position="451"/>
    </location>
</feature>
<feature type="compositionally biased region" description="Basic and acidic residues" evidence="15">
    <location>
        <begin position="323"/>
        <end position="332"/>
    </location>
</feature>
<dbReference type="InterPro" id="IPR011146">
    <property type="entry name" value="HIT-like"/>
</dbReference>
<comment type="subunit">
    <text evidence="13">Homooligomer.</text>
</comment>
<keyword evidence="2 13" id="KW-0812">Transmembrane</keyword>
<feature type="region of interest" description="Disordered" evidence="15">
    <location>
        <begin position="27"/>
        <end position="73"/>
    </location>
</feature>
<feature type="coiled-coil region" evidence="14">
    <location>
        <begin position="124"/>
        <end position="172"/>
    </location>
</feature>
<dbReference type="PANTHER" id="PTHR31961">
    <property type="entry name" value="SENSITIVE TO HIGH EXPRESSION PROTEIN 9, MITOCHONDRIAL"/>
    <property type="match status" value="1"/>
</dbReference>
<keyword evidence="6 14" id="KW-0175">Coiled coil</keyword>
<keyword evidence="18" id="KW-1185">Reference proteome</keyword>
<keyword evidence="8 13" id="KW-0472">Membrane</keyword>
<dbReference type="STRING" id="205917.A0A4Y9YNK5"/>
<evidence type="ECO:0000256" key="4">
    <source>
        <dbReference type="ARBA" id="ARBA00022946"/>
    </source>
</evidence>
<evidence type="ECO:0000256" key="12">
    <source>
        <dbReference type="PROSITE-ProRule" id="PRU00464"/>
    </source>
</evidence>
<evidence type="ECO:0000256" key="13">
    <source>
        <dbReference type="RuleBase" id="RU364128"/>
    </source>
</evidence>
<evidence type="ECO:0000256" key="9">
    <source>
        <dbReference type="ARBA" id="ARBA00024807"/>
    </source>
</evidence>
<dbReference type="InterPro" id="IPR036265">
    <property type="entry name" value="HIT-like_sf"/>
</dbReference>
<dbReference type="PROSITE" id="PS51084">
    <property type="entry name" value="HIT_2"/>
    <property type="match status" value="1"/>
</dbReference>
<reference evidence="17 18" key="1">
    <citation type="submission" date="2019-02" db="EMBL/GenBank/DDBJ databases">
        <title>Genome sequencing of the rare red list fungi Dentipellis fragilis.</title>
        <authorList>
            <person name="Buettner E."/>
            <person name="Kellner H."/>
        </authorList>
    </citation>
    <scope>NUCLEOTIDE SEQUENCE [LARGE SCALE GENOMIC DNA]</scope>
    <source>
        <strain evidence="17 18">DSM 105465</strain>
    </source>
</reference>
<comment type="caution">
    <text evidence="17">The sequence shown here is derived from an EMBL/GenBank/DDBJ whole genome shotgun (WGS) entry which is preliminary data.</text>
</comment>
<evidence type="ECO:0000256" key="11">
    <source>
        <dbReference type="PIRSR" id="PIRSR601310-3"/>
    </source>
</evidence>
<evidence type="ECO:0000256" key="14">
    <source>
        <dbReference type="SAM" id="Coils"/>
    </source>
</evidence>
<sequence>MLRAVSARPPILRISRTSVRWLQSTRPIAADNHASDNTPRPTPTPSDTLPSSKPPNPLSNKGSSSPSTPHIATSLSSAKEFIREWSEHNAIALRQRTDGLMAQLSSTFSQLGGQINRVTGYGEIEALKRRVVEQEARIDAARASAREAKVTYERAVQQRSNSQREVNDLLQRKHAWTDTDVSRFTGLVRQDHLHEQEEARAKAAVENTETKVEEEFSELTRCILGRYHEEQVWSDKIRSVSTYGSLAVLGINVLVFILAIILVEPWKRRRLIQAFERKVDELTQTNLDVVERSMKAIEGRLEGQDGLIAQLLAATAAEAAERKLPLADKTSPERTSPAAEEASPFVEKAHYLVMRDREMAVIMTCGAFAAGLAGWLARGLPYPDILPLRPGHTLIIPKTHYARVSELPTEFAAALGQAVSHISHALTQALDNTALNIVCNQEYAQAVHHVHYHVIPAPKPGVTSVEPVAQTTTGTSGSYQDMLRKEFEARHELVDDEAETLLKKIVSRL</sequence>
<evidence type="ECO:0000256" key="8">
    <source>
        <dbReference type="ARBA" id="ARBA00023136"/>
    </source>
</evidence>
<evidence type="ECO:0000313" key="18">
    <source>
        <dbReference type="Proteomes" id="UP000298327"/>
    </source>
</evidence>
<evidence type="ECO:0000256" key="5">
    <source>
        <dbReference type="ARBA" id="ARBA00022989"/>
    </source>
</evidence>
<feature type="domain" description="HIT" evidence="16">
    <location>
        <begin position="384"/>
        <end position="465"/>
    </location>
</feature>
<feature type="compositionally biased region" description="Low complexity" evidence="15">
    <location>
        <begin position="58"/>
        <end position="69"/>
    </location>
</feature>
<dbReference type="Pfam" id="PF05546">
    <property type="entry name" value="She9_MDM33"/>
    <property type="match status" value="1"/>
</dbReference>
<evidence type="ECO:0000259" key="16">
    <source>
        <dbReference type="PROSITE" id="PS51084"/>
    </source>
</evidence>
<feature type="transmembrane region" description="Helical" evidence="13">
    <location>
        <begin position="359"/>
        <end position="377"/>
    </location>
</feature>
<accession>A0A4Y9YNK5</accession>
<dbReference type="Gene3D" id="3.30.428.10">
    <property type="entry name" value="HIT-like"/>
    <property type="match status" value="1"/>
</dbReference>
<dbReference type="GO" id="GO:0005743">
    <property type="term" value="C:mitochondrial inner membrane"/>
    <property type="evidence" value="ECO:0007669"/>
    <property type="project" value="UniProtKB-SubCell"/>
</dbReference>
<feature type="region of interest" description="Disordered" evidence="15">
    <location>
        <begin position="323"/>
        <end position="342"/>
    </location>
</feature>
<evidence type="ECO:0000313" key="17">
    <source>
        <dbReference type="EMBL" id="TFY64176.1"/>
    </source>
</evidence>
<evidence type="ECO:0000256" key="10">
    <source>
        <dbReference type="PIRSR" id="PIRSR601310-1"/>
    </source>
</evidence>
<dbReference type="Proteomes" id="UP000298327">
    <property type="component" value="Unassembled WGS sequence"/>
</dbReference>
<dbReference type="GO" id="GO:0007007">
    <property type="term" value="P:inner mitochondrial membrane organization"/>
    <property type="evidence" value="ECO:0007669"/>
    <property type="project" value="TreeGrafter"/>
</dbReference>
<evidence type="ECO:0000256" key="2">
    <source>
        <dbReference type="ARBA" id="ARBA00022692"/>
    </source>
</evidence>
<name>A0A4Y9YNK5_9AGAM</name>
<comment type="subcellular location">
    <subcellularLocation>
        <location evidence="13">Mitochondrion inner membrane</location>
        <topology evidence="13">Multi-pass membrane protein</topology>
    </subcellularLocation>
</comment>
<evidence type="ECO:0000256" key="15">
    <source>
        <dbReference type="SAM" id="MobiDB-lite"/>
    </source>
</evidence>
<dbReference type="SUPFAM" id="SSF54197">
    <property type="entry name" value="HIT-like"/>
    <property type="match status" value="1"/>
</dbReference>
<evidence type="ECO:0000256" key="6">
    <source>
        <dbReference type="ARBA" id="ARBA00023054"/>
    </source>
</evidence>
<dbReference type="OrthoDB" id="5595506at2759"/>
<evidence type="ECO:0000256" key="1">
    <source>
        <dbReference type="ARBA" id="ARBA00007472"/>
    </source>
</evidence>
<evidence type="ECO:0000256" key="7">
    <source>
        <dbReference type="ARBA" id="ARBA00023128"/>
    </source>
</evidence>
<evidence type="ECO:0000256" key="3">
    <source>
        <dbReference type="ARBA" id="ARBA00022792"/>
    </source>
</evidence>
<comment type="function">
    <text evidence="9">Required for the maintenance of the structure of the mitochondrial inner membrane. Involved in mitochondrial morphology. Causes growth arrest when highly overexpressed.</text>
</comment>
<dbReference type="PANTHER" id="PTHR31961:SF3">
    <property type="entry name" value="SENSITIVE TO HIGH EXPRESSION PROTEIN 9, MITOCHONDRIAL"/>
    <property type="match status" value="1"/>
</dbReference>
<comment type="similarity">
    <text evidence="1 13">Belongs to the SHE9 family.</text>
</comment>
<dbReference type="EMBL" id="SEOQ01000382">
    <property type="protein sequence ID" value="TFY64176.1"/>
    <property type="molecule type" value="Genomic_DNA"/>
</dbReference>
<dbReference type="InterPro" id="IPR008839">
    <property type="entry name" value="MDM33_fungi"/>
</dbReference>
<dbReference type="InterPro" id="IPR001310">
    <property type="entry name" value="Histidine_triad_HIT"/>
</dbReference>
<dbReference type="AlphaFoldDB" id="A0A4Y9YNK5"/>
<organism evidence="17 18">
    <name type="scientific">Dentipellis fragilis</name>
    <dbReference type="NCBI Taxonomy" id="205917"/>
    <lineage>
        <taxon>Eukaryota</taxon>
        <taxon>Fungi</taxon>
        <taxon>Dikarya</taxon>
        <taxon>Basidiomycota</taxon>
        <taxon>Agaricomycotina</taxon>
        <taxon>Agaricomycetes</taxon>
        <taxon>Russulales</taxon>
        <taxon>Hericiaceae</taxon>
        <taxon>Dentipellis</taxon>
    </lineage>
</organism>
<keyword evidence="4 13" id="KW-0809">Transit peptide</keyword>
<feature type="transmembrane region" description="Helical" evidence="13">
    <location>
        <begin position="243"/>
        <end position="263"/>
    </location>
</feature>
<keyword evidence="3 13" id="KW-0999">Mitochondrion inner membrane</keyword>
<protein>
    <recommendedName>
        <fullName evidence="13">Sensitive to high expression protein 9, mitochondrial</fullName>
    </recommendedName>
</protein>
<feature type="short sequence motif" description="Histidine triad motif" evidence="11 12">
    <location>
        <begin position="449"/>
        <end position="453"/>
    </location>
</feature>
<dbReference type="GO" id="GO:0003824">
    <property type="term" value="F:catalytic activity"/>
    <property type="evidence" value="ECO:0007669"/>
    <property type="project" value="InterPro"/>
</dbReference>
<gene>
    <name evidence="17" type="ORF">EVG20_g6037</name>
</gene>